<keyword evidence="1" id="KW-0560">Oxidoreductase</keyword>
<protein>
    <recommendedName>
        <fullName evidence="3">NAD-dependent epimerase/dehydratase domain-containing protein</fullName>
    </recommendedName>
</protein>
<dbReference type="AlphaFoldDB" id="A0A8H6V0M1"/>
<gene>
    <name evidence="4" type="ORF">CNMCM5623_005390</name>
</gene>
<dbReference type="OrthoDB" id="2735536at2759"/>
<dbReference type="SUPFAM" id="SSF51316">
    <property type="entry name" value="Mss4-like"/>
    <property type="match status" value="1"/>
</dbReference>
<name>A0A8H6V0M1_9EURO</name>
<accession>A0A8H6V0M1</accession>
<dbReference type="InterPro" id="IPR011057">
    <property type="entry name" value="Mss4-like_sf"/>
</dbReference>
<dbReference type="PANTHER" id="PTHR10366:SF814">
    <property type="entry name" value="NAD-DEPENDENT EPIMERASE_DEHYDRATASE DOMAIN-CONTAINING PROTEIN"/>
    <property type="match status" value="1"/>
</dbReference>
<organism evidence="4 5">
    <name type="scientific">Aspergillus felis</name>
    <dbReference type="NCBI Taxonomy" id="1287682"/>
    <lineage>
        <taxon>Eukaryota</taxon>
        <taxon>Fungi</taxon>
        <taxon>Dikarya</taxon>
        <taxon>Ascomycota</taxon>
        <taxon>Pezizomycotina</taxon>
        <taxon>Eurotiomycetes</taxon>
        <taxon>Eurotiomycetidae</taxon>
        <taxon>Eurotiales</taxon>
        <taxon>Aspergillaceae</taxon>
        <taxon>Aspergillus</taxon>
        <taxon>Aspergillus subgen. Fumigati</taxon>
    </lineage>
</organism>
<dbReference type="InterPro" id="IPR050425">
    <property type="entry name" value="NAD(P)_dehydrat-like"/>
</dbReference>
<feature type="domain" description="NAD-dependent epimerase/dehydratase" evidence="3">
    <location>
        <begin position="10"/>
        <end position="273"/>
    </location>
</feature>
<dbReference type="EMBL" id="JACBAE010001097">
    <property type="protein sequence ID" value="KAF7173185.1"/>
    <property type="molecule type" value="Genomic_DNA"/>
</dbReference>
<dbReference type="Gene3D" id="3.40.50.720">
    <property type="entry name" value="NAD(P)-binding Rossmann-like Domain"/>
    <property type="match status" value="1"/>
</dbReference>
<reference evidence="4" key="1">
    <citation type="submission" date="2020-06" db="EMBL/GenBank/DDBJ databases">
        <title>Draft genome sequences of strains closely related to Aspergillus parafelis and Aspergillus hiratsukae.</title>
        <authorList>
            <person name="Dos Santos R.A.C."/>
            <person name="Rivero-Menendez O."/>
            <person name="Steenwyk J.L."/>
            <person name="Mead M.E."/>
            <person name="Goldman G.H."/>
            <person name="Alastruey-Izquierdo A."/>
            <person name="Rokas A."/>
        </authorList>
    </citation>
    <scope>NUCLEOTIDE SEQUENCE</scope>
    <source>
        <strain evidence="4">CNM-CM5623</strain>
    </source>
</reference>
<dbReference type="Pfam" id="PF01370">
    <property type="entry name" value="Epimerase"/>
    <property type="match status" value="1"/>
</dbReference>
<dbReference type="InterPro" id="IPR036291">
    <property type="entry name" value="NAD(P)-bd_dom_sf"/>
</dbReference>
<comment type="similarity">
    <text evidence="2">Belongs to the NAD(P)-dependent epimerase/dehydratase family. Dihydroflavonol-4-reductase subfamily.</text>
</comment>
<dbReference type="PANTHER" id="PTHR10366">
    <property type="entry name" value="NAD DEPENDENT EPIMERASE/DEHYDRATASE"/>
    <property type="match status" value="1"/>
</dbReference>
<evidence type="ECO:0000313" key="5">
    <source>
        <dbReference type="Proteomes" id="UP000654922"/>
    </source>
</evidence>
<evidence type="ECO:0000313" key="4">
    <source>
        <dbReference type="EMBL" id="KAF7173185.1"/>
    </source>
</evidence>
<dbReference type="InterPro" id="IPR001509">
    <property type="entry name" value="Epimerase_deHydtase"/>
</dbReference>
<evidence type="ECO:0000259" key="3">
    <source>
        <dbReference type="Pfam" id="PF01370"/>
    </source>
</evidence>
<evidence type="ECO:0000256" key="2">
    <source>
        <dbReference type="ARBA" id="ARBA00023445"/>
    </source>
</evidence>
<dbReference type="Proteomes" id="UP000654922">
    <property type="component" value="Unassembled WGS sequence"/>
</dbReference>
<sequence>MASSVSGQHVLLTGANGFVASHILSILLERGFAITATVRSHAKADDIIKTHPSWKDKISFAIVSDFTSQQPFDEIFESTKVPFTYVIHTASPLKFNVNDIQKEMIEPAVKGTTEILKSAHKYGGTSLKRFVLLGSAVSVLNSFEDITREGRPYNENDWNPVTAQQAIERKDTVLGYNVSKTQSEKTAWEFMKANRPNFDLTVINPDIIIGPMIHPVSGPSSINETNHFAIASFIDGTHNAVEDVRFPFYHFVDVRDVAQSHVDALTNPAAGGRRILLIAGLITPQLVVNIIRQNFSSLRDRVPEDWYISVSIFDANANEGLWEIGSHAFTNSTGDGGMSELIPQIRGQMIGVWNPQESPASEELPVVPAREDDQLLAQCHCGGVSMTISRPHRDYLSGPAGRKWVHPSDISKWLALVDVCRGCRLLTGTHAIAWILVPTDHISPALSGDLLIESMKSYVSSEGTLGVVGIAMGLLRASEGVLATDWACWRTTKLENSDEGMKYDEWFTKGLEKGLVDWRTRKYGNMQDLAVGLEDYESWCEH</sequence>
<evidence type="ECO:0000256" key="1">
    <source>
        <dbReference type="ARBA" id="ARBA00023002"/>
    </source>
</evidence>
<comment type="caution">
    <text evidence="4">The sequence shown here is derived from an EMBL/GenBank/DDBJ whole genome shotgun (WGS) entry which is preliminary data.</text>
</comment>
<dbReference type="GO" id="GO:0016616">
    <property type="term" value="F:oxidoreductase activity, acting on the CH-OH group of donors, NAD or NADP as acceptor"/>
    <property type="evidence" value="ECO:0007669"/>
    <property type="project" value="TreeGrafter"/>
</dbReference>
<proteinExistence type="inferred from homology"/>
<dbReference type="SUPFAM" id="SSF51735">
    <property type="entry name" value="NAD(P)-binding Rossmann-fold domains"/>
    <property type="match status" value="1"/>
</dbReference>